<dbReference type="PIRSF" id="PIRSF038994">
    <property type="entry name" value="NagA"/>
    <property type="match status" value="1"/>
</dbReference>
<dbReference type="GO" id="GO:0046872">
    <property type="term" value="F:metal ion binding"/>
    <property type="evidence" value="ECO:0007669"/>
    <property type="project" value="UniProtKB-KW"/>
</dbReference>
<feature type="binding site" evidence="12">
    <location>
        <position position="199"/>
    </location>
    <ligand>
        <name>Zn(2+)</name>
        <dbReference type="ChEBI" id="CHEBI:29105"/>
    </ligand>
</feature>
<evidence type="ECO:0000256" key="5">
    <source>
        <dbReference type="ARBA" id="ARBA00022801"/>
    </source>
</evidence>
<dbReference type="CDD" id="cd00854">
    <property type="entry name" value="NagA"/>
    <property type="match status" value="1"/>
</dbReference>
<name>A0A2X4WZ46_LEDLE</name>
<feature type="binding site" evidence="12">
    <location>
        <position position="217"/>
    </location>
    <ligand>
        <name>Zn(2+)</name>
        <dbReference type="ChEBI" id="CHEBI:29105"/>
    </ligand>
</feature>
<dbReference type="InterPro" id="IPR006680">
    <property type="entry name" value="Amidohydro-rel"/>
</dbReference>
<evidence type="ECO:0000256" key="1">
    <source>
        <dbReference type="ARBA" id="ARBA00010716"/>
    </source>
</evidence>
<dbReference type="InterPro" id="IPR003764">
    <property type="entry name" value="GlcNAc_6-P_deAcase"/>
</dbReference>
<comment type="cofactor">
    <cofactor evidence="12">
        <name>a divalent metal cation</name>
        <dbReference type="ChEBI" id="CHEBI:60240"/>
    </cofactor>
    <text evidence="12">Binds 1 divalent metal cation per subunit.</text>
</comment>
<evidence type="ECO:0000256" key="9">
    <source>
        <dbReference type="PIRNR" id="PIRNR038994"/>
    </source>
</evidence>
<evidence type="ECO:0000259" key="13">
    <source>
        <dbReference type="Pfam" id="PF01979"/>
    </source>
</evidence>
<keyword evidence="15" id="KW-1185">Reference proteome</keyword>
<feature type="domain" description="Amidohydrolase-related" evidence="13">
    <location>
        <begin position="57"/>
        <end position="378"/>
    </location>
</feature>
<feature type="binding site" evidence="11">
    <location>
        <position position="228"/>
    </location>
    <ligand>
        <name>substrate</name>
    </ligand>
</feature>
<feature type="binding site" evidence="12">
    <location>
        <position position="133"/>
    </location>
    <ligand>
        <name>Zn(2+)</name>
        <dbReference type="ChEBI" id="CHEBI:29105"/>
    </ligand>
</feature>
<dbReference type="PANTHER" id="PTHR11113">
    <property type="entry name" value="N-ACETYLGLUCOSAMINE-6-PHOSPHATE DEACETYLASE"/>
    <property type="match status" value="1"/>
</dbReference>
<feature type="binding site" evidence="11">
    <location>
        <begin position="308"/>
        <end position="310"/>
    </location>
    <ligand>
        <name>substrate</name>
    </ligand>
</feature>
<dbReference type="GO" id="GO:0008448">
    <property type="term" value="F:N-acetylglucosamine-6-phosphate deacetylase activity"/>
    <property type="evidence" value="ECO:0007669"/>
    <property type="project" value="UniProtKB-EC"/>
</dbReference>
<evidence type="ECO:0000256" key="7">
    <source>
        <dbReference type="ARBA" id="ARBA00047647"/>
    </source>
</evidence>
<dbReference type="AlphaFoldDB" id="A0A2X4WZ46"/>
<evidence type="ECO:0000313" key="15">
    <source>
        <dbReference type="Proteomes" id="UP000249134"/>
    </source>
</evidence>
<dbReference type="InterPro" id="IPR011059">
    <property type="entry name" value="Metal-dep_hydrolase_composite"/>
</dbReference>
<feature type="binding site" evidence="11">
    <location>
        <begin position="220"/>
        <end position="221"/>
    </location>
    <ligand>
        <name>substrate</name>
    </ligand>
</feature>
<gene>
    <name evidence="14" type="primary">nagA</name>
    <name evidence="14" type="ORF">NCTC4824_03848</name>
</gene>
<dbReference type="Proteomes" id="UP000249134">
    <property type="component" value="Chromosome 1"/>
</dbReference>
<evidence type="ECO:0000256" key="3">
    <source>
        <dbReference type="ARBA" id="ARBA00018029"/>
    </source>
</evidence>
<dbReference type="InterPro" id="IPR032466">
    <property type="entry name" value="Metal_Hydrolase"/>
</dbReference>
<dbReference type="SUPFAM" id="SSF51556">
    <property type="entry name" value="Metallo-dependent hydrolases"/>
    <property type="match status" value="1"/>
</dbReference>
<evidence type="ECO:0000256" key="12">
    <source>
        <dbReference type="PIRSR" id="PIRSR038994-3"/>
    </source>
</evidence>
<evidence type="ECO:0000256" key="4">
    <source>
        <dbReference type="ARBA" id="ARBA00022723"/>
    </source>
</evidence>
<evidence type="ECO:0000256" key="2">
    <source>
        <dbReference type="ARBA" id="ARBA00011899"/>
    </source>
</evidence>
<dbReference type="PANTHER" id="PTHR11113:SF14">
    <property type="entry name" value="N-ACETYLGLUCOSAMINE-6-PHOSPHATE DEACETYLASE"/>
    <property type="match status" value="1"/>
</dbReference>
<comment type="catalytic activity">
    <reaction evidence="7">
        <text>N-acetyl-D-glucosamine 6-phosphate + H2O = D-glucosamine 6-phosphate + acetate</text>
        <dbReference type="Rhea" id="RHEA:22936"/>
        <dbReference type="ChEBI" id="CHEBI:15377"/>
        <dbReference type="ChEBI" id="CHEBI:30089"/>
        <dbReference type="ChEBI" id="CHEBI:57513"/>
        <dbReference type="ChEBI" id="CHEBI:58725"/>
        <dbReference type="EC" id="3.5.1.25"/>
    </reaction>
</comment>
<dbReference type="KEGG" id="blen:NCTC4824_03848"/>
<dbReference type="RefSeq" id="WP_066144089.1">
    <property type="nucleotide sequence ID" value="NZ_CBCSGM010000004.1"/>
</dbReference>
<dbReference type="GO" id="GO:0006046">
    <property type="term" value="P:N-acetylglucosamine catabolic process"/>
    <property type="evidence" value="ECO:0007669"/>
    <property type="project" value="TreeGrafter"/>
</dbReference>
<evidence type="ECO:0000256" key="8">
    <source>
        <dbReference type="ARBA" id="ARBA00060590"/>
    </source>
</evidence>
<comment type="similarity">
    <text evidence="1 9">Belongs to the metallo-dependent hydrolases superfamily. NagA family.</text>
</comment>
<keyword evidence="5 9" id="KW-0378">Hydrolase</keyword>
<dbReference type="EMBL" id="LS483476">
    <property type="protein sequence ID" value="SQI62970.1"/>
    <property type="molecule type" value="Genomic_DNA"/>
</dbReference>
<feature type="binding site" evidence="11">
    <location>
        <position position="144"/>
    </location>
    <ligand>
        <name>substrate</name>
    </ligand>
</feature>
<sequence>MVLKRKVLIHATIYTGESEEPIKDGFIRFSEKIAEVGEMKFYKEEQDEEVIDGTGRIVIPGMIDVHIHGGHGLDVMDANPDKLLYLSEKLLEEGVTSYFATTITQDPNDIEAALKAVKVAKDKGASIEGVHLEGPYISEKRAGAQPYEFITDPNIEQFLQWYEASGDLIKLVTYAPERPGGAEFEKVMLERGIVPSVGHSDAVRAELLDSKASHATHLYNGMRGLHHREAGVAGHALLTDGLQVEVIADGIHITPDMINLAYRLKGAEGITLISDAMRAKGMVEGEYELGGQKVWVKDGQARLEDDTLAGSVLKMDEAFRNIITYTGCSVGEAVQMTSGNQAREFGLDQKGILAPGKDADLVILNKQYEVEKTYRLGKGNILEGK</sequence>
<evidence type="ECO:0000313" key="14">
    <source>
        <dbReference type="EMBL" id="SQI62970.1"/>
    </source>
</evidence>
<organism evidence="14 15">
    <name type="scientific">Lederbergia lenta</name>
    <name type="common">Bacillus lentus</name>
    <dbReference type="NCBI Taxonomy" id="1467"/>
    <lineage>
        <taxon>Bacteria</taxon>
        <taxon>Bacillati</taxon>
        <taxon>Bacillota</taxon>
        <taxon>Bacilli</taxon>
        <taxon>Bacillales</taxon>
        <taxon>Bacillaceae</taxon>
        <taxon>Lederbergia</taxon>
    </lineage>
</organism>
<accession>A0A2X4WZ46</accession>
<evidence type="ECO:0000256" key="11">
    <source>
        <dbReference type="PIRSR" id="PIRSR038994-2"/>
    </source>
</evidence>
<evidence type="ECO:0000256" key="6">
    <source>
        <dbReference type="ARBA" id="ARBA00023277"/>
    </source>
</evidence>
<dbReference type="Pfam" id="PF01979">
    <property type="entry name" value="Amidohydro_1"/>
    <property type="match status" value="1"/>
</dbReference>
<reference evidence="14 15" key="1">
    <citation type="submission" date="2018-06" db="EMBL/GenBank/DDBJ databases">
        <authorList>
            <consortium name="Pathogen Informatics"/>
            <person name="Doyle S."/>
        </authorList>
    </citation>
    <scope>NUCLEOTIDE SEQUENCE [LARGE SCALE GENOMIC DNA]</scope>
    <source>
        <strain evidence="14 15">NCTC4824</strain>
    </source>
</reference>
<keyword evidence="6 9" id="KW-0119">Carbohydrate metabolism</keyword>
<dbReference type="Gene3D" id="2.30.40.10">
    <property type="entry name" value="Urease, subunit C, domain 1"/>
    <property type="match status" value="1"/>
</dbReference>
<dbReference type="EC" id="3.5.1.25" evidence="2"/>
<dbReference type="NCBIfam" id="TIGR00221">
    <property type="entry name" value="nagA"/>
    <property type="match status" value="1"/>
</dbReference>
<keyword evidence="4 12" id="KW-0479">Metal-binding</keyword>
<dbReference type="Gene3D" id="3.20.20.140">
    <property type="entry name" value="Metal-dependent hydrolases"/>
    <property type="match status" value="1"/>
</dbReference>
<proteinExistence type="inferred from homology"/>
<dbReference type="SUPFAM" id="SSF51338">
    <property type="entry name" value="Composite domain of metallo-dependent hydrolases"/>
    <property type="match status" value="1"/>
</dbReference>
<dbReference type="STRING" id="1348624.GCA_001591545_03086"/>
<evidence type="ECO:0000256" key="10">
    <source>
        <dbReference type="PIRSR" id="PIRSR038994-1"/>
    </source>
</evidence>
<protein>
    <recommendedName>
        <fullName evidence="3">N-acetylglucosamine-6-phosphate deacetylase</fullName>
        <ecNumber evidence="2">3.5.1.25</ecNumber>
    </recommendedName>
</protein>
<feature type="binding site" evidence="11">
    <location>
        <position position="252"/>
    </location>
    <ligand>
        <name>substrate</name>
    </ligand>
</feature>
<comment type="pathway">
    <text evidence="8">Amino-sugar metabolism; N-acetylneuraminate degradation; D-fructose 6-phosphate from N-acetylneuraminate: step 4/5.</text>
</comment>
<dbReference type="FunFam" id="3.20.20.140:FF:000004">
    <property type="entry name" value="N-acetylglucosamine-6-phosphate deacetylase"/>
    <property type="match status" value="1"/>
</dbReference>
<feature type="active site" description="Proton donor/acceptor" evidence="10">
    <location>
        <position position="275"/>
    </location>
</feature>